<dbReference type="PANTHER" id="PTHR36403:SF1">
    <property type="entry name" value="PROTEIN COFACTOR ASSEMBLY OF COMPLEX C SUBUNIT B CCB2, CHLOROPLASTIC"/>
    <property type="match status" value="1"/>
</dbReference>
<accession>A0ABR0CVL7</accession>
<protein>
    <recommendedName>
        <fullName evidence="3">Protein COFACTOR ASSEMBLY OF COMPLEX C SUBUNIT B CCB2, chloroplastic</fullName>
    </recommendedName>
</protein>
<name>A0ABR0CVL7_9LAMI</name>
<dbReference type="InterPro" id="IPR021325">
    <property type="entry name" value="CCB2/CCB4"/>
</dbReference>
<reference evidence="1 2" key="1">
    <citation type="journal article" date="2023" name="bioRxiv">
        <title>Genome report: Whole genome sequence and annotation of Penstemon davidsonii.</title>
        <authorList>
            <person name="Ostevik K.L."/>
            <person name="Alabady M."/>
            <person name="Zhang M."/>
            <person name="Rausher M.D."/>
        </authorList>
    </citation>
    <scope>NUCLEOTIDE SEQUENCE [LARGE SCALE GENOMIC DNA]</scope>
    <source>
        <strain evidence="1">DNT005</strain>
        <tissue evidence="1">Whole leaf</tissue>
    </source>
</reference>
<dbReference type="EMBL" id="JAYDYQ010002685">
    <property type="protein sequence ID" value="KAK4480962.1"/>
    <property type="molecule type" value="Genomic_DNA"/>
</dbReference>
<sequence>MSMLLSLNPLITNRPEINFPGKIATINKPSRRISCSQNTTPQQQQLNLSVLRFTLGIPGLDESYLPRYIGYTFGAFLLLNHFVGSDSSSITPAQLRTEALGISLAAFSVVVPYLGKFLKGATPTDKKTIPEGAKQIFVMSPNIEDTLKENLAWGTYVLLRNTNSISVLISVEDALCARGYWKTPIGVSKENFPHWFEKQTQKIGFLNLKDTTYFQQTAELEVLEMVPEGTRSFLVQPIMEDEEERNKGFVLLASSIEYAYNDKDKAWIAAIANKFKGREAFLYIFLINLRFTFSHYL</sequence>
<dbReference type="PANTHER" id="PTHR36403">
    <property type="entry name" value="PROTEIN COFACTOR ASSEMBLY OF COMPLEX C SUBUNIT B CCB2, CHLOROPLASTIC"/>
    <property type="match status" value="1"/>
</dbReference>
<comment type="caution">
    <text evidence="1">The sequence shown here is derived from an EMBL/GenBank/DDBJ whole genome shotgun (WGS) entry which is preliminary data.</text>
</comment>
<keyword evidence="2" id="KW-1185">Reference proteome</keyword>
<gene>
    <name evidence="1" type="ORF">RD792_011824</name>
</gene>
<dbReference type="Pfam" id="PF11152">
    <property type="entry name" value="CCB2_CCB4"/>
    <property type="match status" value="1"/>
</dbReference>
<dbReference type="Proteomes" id="UP001291926">
    <property type="component" value="Unassembled WGS sequence"/>
</dbReference>
<dbReference type="InterPro" id="IPR044970">
    <property type="entry name" value="CCB2"/>
</dbReference>
<proteinExistence type="predicted"/>
<evidence type="ECO:0000313" key="2">
    <source>
        <dbReference type="Proteomes" id="UP001291926"/>
    </source>
</evidence>
<evidence type="ECO:0008006" key="3">
    <source>
        <dbReference type="Google" id="ProtNLM"/>
    </source>
</evidence>
<evidence type="ECO:0000313" key="1">
    <source>
        <dbReference type="EMBL" id="KAK4480962.1"/>
    </source>
</evidence>
<organism evidence="1 2">
    <name type="scientific">Penstemon davidsonii</name>
    <dbReference type="NCBI Taxonomy" id="160366"/>
    <lineage>
        <taxon>Eukaryota</taxon>
        <taxon>Viridiplantae</taxon>
        <taxon>Streptophyta</taxon>
        <taxon>Embryophyta</taxon>
        <taxon>Tracheophyta</taxon>
        <taxon>Spermatophyta</taxon>
        <taxon>Magnoliopsida</taxon>
        <taxon>eudicotyledons</taxon>
        <taxon>Gunneridae</taxon>
        <taxon>Pentapetalae</taxon>
        <taxon>asterids</taxon>
        <taxon>lamiids</taxon>
        <taxon>Lamiales</taxon>
        <taxon>Plantaginaceae</taxon>
        <taxon>Cheloneae</taxon>
        <taxon>Penstemon</taxon>
    </lineage>
</organism>